<sequence>MLDIICLV</sequence>
<comment type="caution">
    <text evidence="1">The sequence shown here is derived from an EMBL/GenBank/DDBJ whole genome shotgun (WGS) entry which is preliminary data.</text>
</comment>
<organism evidence="1 2">
    <name type="scientific">Fusarium torulosum</name>
    <dbReference type="NCBI Taxonomy" id="33205"/>
    <lineage>
        <taxon>Eukaryota</taxon>
        <taxon>Fungi</taxon>
        <taxon>Dikarya</taxon>
        <taxon>Ascomycota</taxon>
        <taxon>Pezizomycotina</taxon>
        <taxon>Sordariomycetes</taxon>
        <taxon>Hypocreomycetidae</taxon>
        <taxon>Hypocreales</taxon>
        <taxon>Nectriaceae</taxon>
        <taxon>Fusarium</taxon>
    </lineage>
</organism>
<evidence type="ECO:0000313" key="1">
    <source>
        <dbReference type="EMBL" id="SPJ93126.1"/>
    </source>
</evidence>
<accession>A0AAE8MQ32</accession>
<gene>
    <name evidence="1" type="ORF">FTOL_13810</name>
</gene>
<protein>
    <submittedName>
        <fullName evidence="1">Uncharacterized protein</fullName>
    </submittedName>
</protein>
<reference evidence="1" key="1">
    <citation type="submission" date="2018-03" db="EMBL/GenBank/DDBJ databases">
        <authorList>
            <person name="Guldener U."/>
        </authorList>
    </citation>
    <scope>NUCLEOTIDE SEQUENCE</scope>
</reference>
<name>A0AAE8MQ32_9HYPO</name>
<proteinExistence type="predicted"/>
<evidence type="ECO:0000313" key="2">
    <source>
        <dbReference type="Proteomes" id="UP001187734"/>
    </source>
</evidence>
<keyword evidence="2" id="KW-1185">Reference proteome</keyword>
<dbReference type="EMBL" id="ONZP01001067">
    <property type="protein sequence ID" value="SPJ93126.1"/>
    <property type="molecule type" value="Genomic_DNA"/>
</dbReference>
<dbReference type="Proteomes" id="UP001187734">
    <property type="component" value="Unassembled WGS sequence"/>
</dbReference>